<gene>
    <name evidence="3" type="ORF">MGAL_10B032580</name>
</gene>
<protein>
    <recommendedName>
        <fullName evidence="2">C-type lectin domain-containing protein</fullName>
    </recommendedName>
</protein>
<dbReference type="InterPro" id="IPR016187">
    <property type="entry name" value="CTDL_fold"/>
</dbReference>
<name>A0A8B6BTB3_MYTGA</name>
<dbReference type="InterPro" id="IPR016186">
    <property type="entry name" value="C-type_lectin-like/link_sf"/>
</dbReference>
<dbReference type="EMBL" id="UYJE01000601">
    <property type="protein sequence ID" value="VDH94531.1"/>
    <property type="molecule type" value="Genomic_DNA"/>
</dbReference>
<dbReference type="Gene3D" id="3.10.100.10">
    <property type="entry name" value="Mannose-Binding Protein A, subunit A"/>
    <property type="match status" value="3"/>
</dbReference>
<dbReference type="SMART" id="SM00034">
    <property type="entry name" value="CLECT"/>
    <property type="match status" value="1"/>
</dbReference>
<dbReference type="InterPro" id="IPR050111">
    <property type="entry name" value="C-type_lectin/snaclec_domain"/>
</dbReference>
<dbReference type="InterPro" id="IPR001304">
    <property type="entry name" value="C-type_lectin-like"/>
</dbReference>
<dbReference type="PROSITE" id="PS00615">
    <property type="entry name" value="C_TYPE_LECTIN_1"/>
    <property type="match status" value="1"/>
</dbReference>
<dbReference type="AlphaFoldDB" id="A0A8B6BTB3"/>
<dbReference type="OrthoDB" id="6077435at2759"/>
<keyword evidence="1" id="KW-1015">Disulfide bond</keyword>
<evidence type="ECO:0000313" key="3">
    <source>
        <dbReference type="EMBL" id="VDH94531.1"/>
    </source>
</evidence>
<evidence type="ECO:0000256" key="1">
    <source>
        <dbReference type="ARBA" id="ARBA00023157"/>
    </source>
</evidence>
<sequence>MINGREVWALGEVVGCRTDDNQMWIDISDVPYPGQWRYSNNMTVRYQPWASSARKILTKGGTCVFANPRQNFYWDVELCTEEKKFVCSKDTGTCPQGWAQFKNECFQLVSISSLKDSWFGAKTYCENQNTKLLTILSSDEEGFVQSMMVSQQVQRAWLGFSDSAAKPDILSWIDGSLVSAGNYTHWDLNYPKLTKNRTDCGIFQAGRIASAWSNGYCFTSLPFICKATITTDVVQKTTPRPDVHCDPGWVLFNGQCYYFGASQNSSGYSWDDAQRFCYAANGDLTTISNANEQAFINSKCKKYYNYWSHAN</sequence>
<proteinExistence type="predicted"/>
<dbReference type="Proteomes" id="UP000596742">
    <property type="component" value="Unassembled WGS sequence"/>
</dbReference>
<feature type="domain" description="C-type lectin" evidence="2">
    <location>
        <begin position="1"/>
        <end position="88"/>
    </location>
</feature>
<comment type="caution">
    <text evidence="3">The sequence shown here is derived from an EMBL/GenBank/DDBJ whole genome shotgun (WGS) entry which is preliminary data.</text>
</comment>
<feature type="domain" description="C-type lectin" evidence="2">
    <location>
        <begin position="101"/>
        <end position="226"/>
    </location>
</feature>
<reference evidence="3" key="1">
    <citation type="submission" date="2018-11" db="EMBL/GenBank/DDBJ databases">
        <authorList>
            <person name="Alioto T."/>
            <person name="Alioto T."/>
        </authorList>
    </citation>
    <scope>NUCLEOTIDE SEQUENCE</scope>
</reference>
<dbReference type="SUPFAM" id="SSF56436">
    <property type="entry name" value="C-type lectin-like"/>
    <property type="match status" value="3"/>
</dbReference>
<dbReference type="InterPro" id="IPR018378">
    <property type="entry name" value="C-type_lectin_CS"/>
</dbReference>
<dbReference type="CDD" id="cd00037">
    <property type="entry name" value="CLECT"/>
    <property type="match status" value="2"/>
</dbReference>
<dbReference type="PROSITE" id="PS50041">
    <property type="entry name" value="C_TYPE_LECTIN_2"/>
    <property type="match status" value="3"/>
</dbReference>
<accession>A0A8B6BTB3</accession>
<keyword evidence="4" id="KW-1185">Reference proteome</keyword>
<dbReference type="Pfam" id="PF00059">
    <property type="entry name" value="Lectin_C"/>
    <property type="match status" value="3"/>
</dbReference>
<organism evidence="3 4">
    <name type="scientific">Mytilus galloprovincialis</name>
    <name type="common">Mediterranean mussel</name>
    <dbReference type="NCBI Taxonomy" id="29158"/>
    <lineage>
        <taxon>Eukaryota</taxon>
        <taxon>Metazoa</taxon>
        <taxon>Spiralia</taxon>
        <taxon>Lophotrochozoa</taxon>
        <taxon>Mollusca</taxon>
        <taxon>Bivalvia</taxon>
        <taxon>Autobranchia</taxon>
        <taxon>Pteriomorphia</taxon>
        <taxon>Mytilida</taxon>
        <taxon>Mytiloidea</taxon>
        <taxon>Mytilidae</taxon>
        <taxon>Mytilinae</taxon>
        <taxon>Mytilus</taxon>
    </lineage>
</organism>
<evidence type="ECO:0000313" key="4">
    <source>
        <dbReference type="Proteomes" id="UP000596742"/>
    </source>
</evidence>
<dbReference type="PANTHER" id="PTHR22803">
    <property type="entry name" value="MANNOSE, PHOSPHOLIPASE, LECTIN RECEPTOR RELATED"/>
    <property type="match status" value="1"/>
</dbReference>
<feature type="domain" description="C-type lectin" evidence="2">
    <location>
        <begin position="252"/>
        <end position="311"/>
    </location>
</feature>
<evidence type="ECO:0000259" key="2">
    <source>
        <dbReference type="PROSITE" id="PS50041"/>
    </source>
</evidence>